<feature type="domain" description="PB1" evidence="3">
    <location>
        <begin position="936"/>
        <end position="1033"/>
    </location>
</feature>
<dbReference type="GO" id="GO:0000935">
    <property type="term" value="C:division septum"/>
    <property type="evidence" value="ECO:0007669"/>
    <property type="project" value="TreeGrafter"/>
</dbReference>
<dbReference type="InterPro" id="IPR053793">
    <property type="entry name" value="PB1-like"/>
</dbReference>
<reference evidence="4" key="1">
    <citation type="submission" date="2020-01" db="EMBL/GenBank/DDBJ databases">
        <authorList>
            <consortium name="DOE Joint Genome Institute"/>
            <person name="Haridas S."/>
            <person name="Albert R."/>
            <person name="Binder M."/>
            <person name="Bloem J."/>
            <person name="Labutti K."/>
            <person name="Salamov A."/>
            <person name="Andreopoulos B."/>
            <person name="Baker S.E."/>
            <person name="Barry K."/>
            <person name="Bills G."/>
            <person name="Bluhm B.H."/>
            <person name="Cannon C."/>
            <person name="Castanera R."/>
            <person name="Culley D.E."/>
            <person name="Daum C."/>
            <person name="Ezra D."/>
            <person name="Gonzalez J.B."/>
            <person name="Henrissat B."/>
            <person name="Kuo A."/>
            <person name="Liang C."/>
            <person name="Lipzen A."/>
            <person name="Lutzoni F."/>
            <person name="Magnuson J."/>
            <person name="Mondo S."/>
            <person name="Nolan M."/>
            <person name="Ohm R."/>
            <person name="Pangilinan J."/>
            <person name="Park H.-J."/>
            <person name="Ramirez L."/>
            <person name="Alfaro M."/>
            <person name="Sun H."/>
            <person name="Tritt A."/>
            <person name="Yoshinaga Y."/>
            <person name="Zwiers L.-H."/>
            <person name="Turgeon B.G."/>
            <person name="Goodwin S.B."/>
            <person name="Spatafora J.W."/>
            <person name="Crous P.W."/>
            <person name="Grigoriev I.V."/>
        </authorList>
    </citation>
    <scope>NUCLEOTIDE SEQUENCE</scope>
    <source>
        <strain evidence="4">P77</strain>
    </source>
</reference>
<dbReference type="PROSITE" id="PS51745">
    <property type="entry name" value="PB1"/>
    <property type="match status" value="1"/>
</dbReference>
<feature type="compositionally biased region" description="Low complexity" evidence="1">
    <location>
        <begin position="724"/>
        <end position="738"/>
    </location>
</feature>
<dbReference type="FunFam" id="3.10.20.90:FF:000176">
    <property type="entry name" value="Rho guanyl nucleotide exchange factor"/>
    <property type="match status" value="1"/>
</dbReference>
<evidence type="ECO:0000259" key="2">
    <source>
        <dbReference type="PROSITE" id="PS50010"/>
    </source>
</evidence>
<dbReference type="PROSITE" id="PS50010">
    <property type="entry name" value="DH_2"/>
    <property type="match status" value="1"/>
</dbReference>
<dbReference type="PANTHER" id="PTHR47339">
    <property type="entry name" value="CELL DIVISION CONTROL PROTEIN 24"/>
    <property type="match status" value="1"/>
</dbReference>
<dbReference type="InterPro" id="IPR000270">
    <property type="entry name" value="PB1_dom"/>
</dbReference>
<dbReference type="Gene3D" id="3.10.20.90">
    <property type="entry name" value="Phosphatidylinositol 3-kinase Catalytic Subunit, Chain A, domain 1"/>
    <property type="match status" value="1"/>
</dbReference>
<dbReference type="SUPFAM" id="SSF48065">
    <property type="entry name" value="DBL homology domain (DH-domain)"/>
    <property type="match status" value="1"/>
</dbReference>
<feature type="compositionally biased region" description="Polar residues" evidence="1">
    <location>
        <begin position="898"/>
        <end position="931"/>
    </location>
</feature>
<feature type="compositionally biased region" description="Polar residues" evidence="1">
    <location>
        <begin position="757"/>
        <end position="775"/>
    </location>
</feature>
<feature type="domain" description="DH" evidence="2">
    <location>
        <begin position="265"/>
        <end position="445"/>
    </location>
</feature>
<dbReference type="SMART" id="SM00666">
    <property type="entry name" value="PB1"/>
    <property type="match status" value="1"/>
</dbReference>
<dbReference type="AlphaFoldDB" id="A0A6A5K4L0"/>
<dbReference type="InterPro" id="IPR010481">
    <property type="entry name" value="Cdc24/Scd1_N"/>
</dbReference>
<dbReference type="PANTHER" id="PTHR47339:SF1">
    <property type="entry name" value="CELL DIVISION CONTROL PROTEIN 24"/>
    <property type="match status" value="1"/>
</dbReference>
<dbReference type="Proteomes" id="UP000800040">
    <property type="component" value="Unassembled WGS sequence"/>
</dbReference>
<dbReference type="SMART" id="SM00325">
    <property type="entry name" value="RhoGEF"/>
    <property type="match status" value="1"/>
</dbReference>
<dbReference type="SUPFAM" id="SSF50729">
    <property type="entry name" value="PH domain-like"/>
    <property type="match status" value="1"/>
</dbReference>
<proteinExistence type="predicted"/>
<feature type="compositionally biased region" description="Polar residues" evidence="1">
    <location>
        <begin position="38"/>
        <end position="61"/>
    </location>
</feature>
<dbReference type="CDD" id="cd05992">
    <property type="entry name" value="PB1"/>
    <property type="match status" value="1"/>
</dbReference>
<feature type="compositionally biased region" description="Polar residues" evidence="1">
    <location>
        <begin position="604"/>
        <end position="618"/>
    </location>
</feature>
<feature type="region of interest" description="Disordered" evidence="1">
    <location>
        <begin position="18"/>
        <end position="100"/>
    </location>
</feature>
<evidence type="ECO:0008006" key="6">
    <source>
        <dbReference type="Google" id="ProtNLM"/>
    </source>
</evidence>
<dbReference type="GO" id="GO:0005737">
    <property type="term" value="C:cytoplasm"/>
    <property type="evidence" value="ECO:0007669"/>
    <property type="project" value="TreeGrafter"/>
</dbReference>
<dbReference type="Gene3D" id="1.20.900.10">
    <property type="entry name" value="Dbl homology (DH) domain"/>
    <property type="match status" value="1"/>
</dbReference>
<sequence>MEGGLSFHSGLVRAHTTFAVPTSSPPPSKPPAHAHARMTSTGPPALMSHQSFQSTYSTYSHSSARDTQSTQATSSSTLFAHPPSFTSATPVNGGPVGASDNVLNKRADKDTSLFQRCLTLQMRLRSIAGFDRWMAEEEDKADDDADPVTLLWRTFRRGYPLMELYNALGPRTLLSIPSSKTDEKSLKRNEKMACYKFIQSCVEELGIPQESCFILGDLYGDDTTGFVKVTNVVNRVLDELVAQGKIAGATDTLENASGVVAKRTQREHIIDELVKTERTYVQHLELLQEFKKLVEEKGVISGDQVHDIFLNLNALLDFQRRFLIRVEQTNAQPASEQNWGNLFVLYKDAFKVYEPYIANQKKCEQIAMREFDKLKETGGPPEMRQMVESPTLLTSFLLKPFQRLTKYPLLLSSLRDKGDLDEARREDVSRGIEAASSVLAGTNDAIAREERVEAVEELKTLVEDWKGHRLEGFGDLLLHGQHTVLKGESMGSKNEEREYKVYLFEMILLCCKEINVNKPKNKMSTRSLVTKDGKPKLQLKGRIFMQNVTETISLQKPGSYTCQIFWKGDPGIENFIIKFKSEEEMKKWAMQVDTQRRVWKDQARTSSSTTHSKPSDTQFAYMRDQVLENPYHEDDDDDGDEDADAGYPRDSYGMRQNTSTPSIRSRSTTGEGGAQGYEGDSRAPPPRFPMGPSGQPPLSLRTQQIQNAANHESYFSPTAETPMSTHSNARTSSSSNSTFPFPRQAPPNGYPHEENNRYTAPAQTRNGSRNENGQHPQGRAMQRPSLPATASLSAQGRLRAASSPDINSNLPPQGRRAPQQPVPEMPPFPTHYAYNAAIINRSNSNSPNMPPPRAATQSPAIQRDRLIQQRTAAELANANNEYHNGSMRREPNYPPMNRTMTPASSFERSQGTLTPASMDSRNMSPPLGQESSIPTQLKVKVHCPSAGSYMVLVVSTNISYQSLKDRIDAKLQRSTSVSLGSGQVKLKYLDSDGTYVSIQCDDDVQEAFENWKEQQSNLNPGGGLGEIELFCQR</sequence>
<evidence type="ECO:0000259" key="3">
    <source>
        <dbReference type="PROSITE" id="PS51745"/>
    </source>
</evidence>
<feature type="region of interest" description="Disordered" evidence="1">
    <location>
        <begin position="879"/>
        <end position="931"/>
    </location>
</feature>
<dbReference type="InterPro" id="IPR000219">
    <property type="entry name" value="DH_dom"/>
</dbReference>
<evidence type="ECO:0000313" key="4">
    <source>
        <dbReference type="EMBL" id="KAF1829252.1"/>
    </source>
</evidence>
<dbReference type="CDD" id="cd13246">
    <property type="entry name" value="PH_Scd1"/>
    <property type="match status" value="1"/>
</dbReference>
<dbReference type="OrthoDB" id="1594986at2759"/>
<feature type="region of interest" description="Disordered" evidence="1">
    <location>
        <begin position="715"/>
        <end position="830"/>
    </location>
</feature>
<dbReference type="GO" id="GO:0031106">
    <property type="term" value="P:septin ring organization"/>
    <property type="evidence" value="ECO:0007669"/>
    <property type="project" value="TreeGrafter"/>
</dbReference>
<protein>
    <recommendedName>
        <fullName evidence="6">DH domain-containing protein</fullName>
    </recommendedName>
</protein>
<feature type="compositionally biased region" description="Pro residues" evidence="1">
    <location>
        <begin position="820"/>
        <end position="829"/>
    </location>
</feature>
<dbReference type="GO" id="GO:0030010">
    <property type="term" value="P:establishment of cell polarity"/>
    <property type="evidence" value="ECO:0007669"/>
    <property type="project" value="TreeGrafter"/>
</dbReference>
<dbReference type="Pfam" id="PF06395">
    <property type="entry name" value="CDC24"/>
    <property type="match status" value="1"/>
</dbReference>
<feature type="compositionally biased region" description="Low complexity" evidence="1">
    <location>
        <begin position="65"/>
        <end position="77"/>
    </location>
</feature>
<dbReference type="GO" id="GO:0005634">
    <property type="term" value="C:nucleus"/>
    <property type="evidence" value="ECO:0007669"/>
    <property type="project" value="TreeGrafter"/>
</dbReference>
<dbReference type="InterPro" id="IPR035899">
    <property type="entry name" value="DBL_dom_sf"/>
</dbReference>
<keyword evidence="5" id="KW-1185">Reference proteome</keyword>
<dbReference type="Pfam" id="PF15411">
    <property type="entry name" value="PH_10"/>
    <property type="match status" value="1"/>
</dbReference>
<dbReference type="EMBL" id="ML975456">
    <property type="protein sequence ID" value="KAF1829252.1"/>
    <property type="molecule type" value="Genomic_DNA"/>
</dbReference>
<dbReference type="GO" id="GO:0005085">
    <property type="term" value="F:guanyl-nucleotide exchange factor activity"/>
    <property type="evidence" value="ECO:0007669"/>
    <property type="project" value="InterPro"/>
</dbReference>
<feature type="compositionally biased region" description="Acidic residues" evidence="1">
    <location>
        <begin position="633"/>
        <end position="644"/>
    </location>
</feature>
<name>A0A6A5K4L0_9PLEO</name>
<dbReference type="InterPro" id="IPR053026">
    <property type="entry name" value="CDC42_GEF"/>
</dbReference>
<dbReference type="Pfam" id="PF00621">
    <property type="entry name" value="RhoGEF"/>
    <property type="match status" value="1"/>
</dbReference>
<dbReference type="GO" id="GO:0043332">
    <property type="term" value="C:mating projection tip"/>
    <property type="evidence" value="ECO:0007669"/>
    <property type="project" value="TreeGrafter"/>
</dbReference>
<evidence type="ECO:0000256" key="1">
    <source>
        <dbReference type="SAM" id="MobiDB-lite"/>
    </source>
</evidence>
<feature type="region of interest" description="Disordered" evidence="1">
    <location>
        <begin position="596"/>
        <end position="699"/>
    </location>
</feature>
<evidence type="ECO:0000313" key="5">
    <source>
        <dbReference type="Proteomes" id="UP000800040"/>
    </source>
</evidence>
<dbReference type="FunFam" id="2.30.29.30:FF:000364">
    <property type="entry name" value="Rho guanyl nucleotide exchange factor"/>
    <property type="match status" value="1"/>
</dbReference>
<accession>A0A6A5K4L0</accession>
<dbReference type="Pfam" id="PF00564">
    <property type="entry name" value="PB1"/>
    <property type="match status" value="1"/>
</dbReference>
<dbReference type="SUPFAM" id="SSF54277">
    <property type="entry name" value="CAD &amp; PB1 domains"/>
    <property type="match status" value="1"/>
</dbReference>
<dbReference type="CDD" id="cd00160">
    <property type="entry name" value="RhoGEF"/>
    <property type="match status" value="1"/>
</dbReference>
<dbReference type="Gene3D" id="2.30.29.30">
    <property type="entry name" value="Pleckstrin-homology domain (PH domain)/Phosphotyrosine-binding domain (PTB)"/>
    <property type="match status" value="1"/>
</dbReference>
<dbReference type="InterPro" id="IPR011993">
    <property type="entry name" value="PH-like_dom_sf"/>
</dbReference>
<feature type="compositionally biased region" description="Low complexity" evidence="1">
    <location>
        <begin position="658"/>
        <end position="669"/>
    </location>
</feature>
<organism evidence="4 5">
    <name type="scientific">Decorospora gaudefroyi</name>
    <dbReference type="NCBI Taxonomy" id="184978"/>
    <lineage>
        <taxon>Eukaryota</taxon>
        <taxon>Fungi</taxon>
        <taxon>Dikarya</taxon>
        <taxon>Ascomycota</taxon>
        <taxon>Pezizomycotina</taxon>
        <taxon>Dothideomycetes</taxon>
        <taxon>Pleosporomycetidae</taxon>
        <taxon>Pleosporales</taxon>
        <taxon>Pleosporineae</taxon>
        <taxon>Pleosporaceae</taxon>
        <taxon>Decorospora</taxon>
    </lineage>
</organism>
<gene>
    <name evidence="4" type="ORF">BDW02DRAFT_602706</name>
</gene>
<dbReference type="InterPro" id="IPR033511">
    <property type="entry name" value="Cdc24/Scd1_PH_dom"/>
</dbReference>